<proteinExistence type="predicted"/>
<dbReference type="InterPro" id="IPR010982">
    <property type="entry name" value="Lambda_DNA-bd_dom_sf"/>
</dbReference>
<dbReference type="RefSeq" id="WP_042598360.1">
    <property type="nucleotide sequence ID" value="NZ_JABWHT010000004.1"/>
</dbReference>
<dbReference type="InterPro" id="IPR001387">
    <property type="entry name" value="Cro/C1-type_HTH"/>
</dbReference>
<dbReference type="Proteomes" id="UP000220397">
    <property type="component" value="Unassembled WGS sequence"/>
</dbReference>
<dbReference type="SUPFAM" id="SSF47413">
    <property type="entry name" value="lambda repressor-like DNA-binding domains"/>
    <property type="match status" value="1"/>
</dbReference>
<evidence type="ECO:0000313" key="2">
    <source>
        <dbReference type="EMBL" id="PFB10339.1"/>
    </source>
</evidence>
<dbReference type="Pfam" id="PF01381">
    <property type="entry name" value="HTH_3"/>
    <property type="match status" value="1"/>
</dbReference>
<reference evidence="2 3" key="1">
    <citation type="submission" date="2017-09" db="EMBL/GenBank/DDBJ databases">
        <title>Large-scale bioinformatics analysis of Bacillus genomes uncovers conserved roles of natural products in bacterial physiology.</title>
        <authorList>
            <consortium name="Agbiome Team Llc"/>
            <person name="Bleich R.M."/>
            <person name="Kirk G.J."/>
            <person name="Santa Maria K.C."/>
            <person name="Allen S.E."/>
            <person name="Farag S."/>
            <person name="Shank E.A."/>
            <person name="Bowers A."/>
        </authorList>
    </citation>
    <scope>NUCLEOTIDE SEQUENCE [LARGE SCALE GENOMIC DNA]</scope>
    <source>
        <strain evidence="2 3">AFS015413</strain>
    </source>
</reference>
<dbReference type="AlphaFoldDB" id="A0A9X6SI50"/>
<organism evidence="2 3">
    <name type="scientific">Bacillus thuringiensis</name>
    <dbReference type="NCBI Taxonomy" id="1428"/>
    <lineage>
        <taxon>Bacteria</taxon>
        <taxon>Bacillati</taxon>
        <taxon>Bacillota</taxon>
        <taxon>Bacilli</taxon>
        <taxon>Bacillales</taxon>
        <taxon>Bacillaceae</taxon>
        <taxon>Bacillus</taxon>
        <taxon>Bacillus cereus group</taxon>
    </lineage>
</organism>
<dbReference type="EMBL" id="NTUS01000005">
    <property type="protein sequence ID" value="PFB10339.1"/>
    <property type="molecule type" value="Genomic_DNA"/>
</dbReference>
<sequence>MELTFRLARQRVGLSLREAAKAAGIGYNTLQKLEGDTSKIKMEIAKKLADIYYIDPFKLYYGKEEDYIKQVKSEFLAR</sequence>
<dbReference type="SMART" id="SM00530">
    <property type="entry name" value="HTH_XRE"/>
    <property type="match status" value="1"/>
</dbReference>
<dbReference type="GO" id="GO:0003677">
    <property type="term" value="F:DNA binding"/>
    <property type="evidence" value="ECO:0007669"/>
    <property type="project" value="InterPro"/>
</dbReference>
<evidence type="ECO:0000313" key="3">
    <source>
        <dbReference type="Proteomes" id="UP000220397"/>
    </source>
</evidence>
<name>A0A9X6SI50_BACTU</name>
<gene>
    <name evidence="2" type="ORF">CN398_00585</name>
</gene>
<evidence type="ECO:0000259" key="1">
    <source>
        <dbReference type="PROSITE" id="PS50943"/>
    </source>
</evidence>
<feature type="domain" description="HTH cro/C1-type" evidence="1">
    <location>
        <begin position="5"/>
        <end position="59"/>
    </location>
</feature>
<dbReference type="PROSITE" id="PS50943">
    <property type="entry name" value="HTH_CROC1"/>
    <property type="match status" value="1"/>
</dbReference>
<comment type="caution">
    <text evidence="2">The sequence shown here is derived from an EMBL/GenBank/DDBJ whole genome shotgun (WGS) entry which is preliminary data.</text>
</comment>
<accession>A0A9X6SI50</accession>
<protein>
    <submittedName>
        <fullName evidence="2">XRE family transcriptional regulator</fullName>
    </submittedName>
</protein>
<dbReference type="Gene3D" id="1.10.260.40">
    <property type="entry name" value="lambda repressor-like DNA-binding domains"/>
    <property type="match status" value="1"/>
</dbReference>
<dbReference type="CDD" id="cd00093">
    <property type="entry name" value="HTH_XRE"/>
    <property type="match status" value="1"/>
</dbReference>